<evidence type="ECO:0000313" key="1">
    <source>
        <dbReference type="EMBL" id="KAL3283994.1"/>
    </source>
</evidence>
<keyword evidence="2" id="KW-1185">Reference proteome</keyword>
<reference evidence="1 2" key="1">
    <citation type="journal article" date="2021" name="BMC Biol.">
        <title>Horizontally acquired antibacterial genes associated with adaptive radiation of ladybird beetles.</title>
        <authorList>
            <person name="Li H.S."/>
            <person name="Tang X.F."/>
            <person name="Huang Y.H."/>
            <person name="Xu Z.Y."/>
            <person name="Chen M.L."/>
            <person name="Du X.Y."/>
            <person name="Qiu B.Y."/>
            <person name="Chen P.T."/>
            <person name="Zhang W."/>
            <person name="Slipinski A."/>
            <person name="Escalona H.E."/>
            <person name="Waterhouse R.M."/>
            <person name="Zwick A."/>
            <person name="Pang H."/>
        </authorList>
    </citation>
    <scope>NUCLEOTIDE SEQUENCE [LARGE SCALE GENOMIC DNA]</scope>
    <source>
        <strain evidence="1">SYSU2018</strain>
    </source>
</reference>
<accession>A0ABD2NZE5</accession>
<protein>
    <submittedName>
        <fullName evidence="1">Uncharacterized protein</fullName>
    </submittedName>
</protein>
<organism evidence="1 2">
    <name type="scientific">Cryptolaemus montrouzieri</name>
    <dbReference type="NCBI Taxonomy" id="559131"/>
    <lineage>
        <taxon>Eukaryota</taxon>
        <taxon>Metazoa</taxon>
        <taxon>Ecdysozoa</taxon>
        <taxon>Arthropoda</taxon>
        <taxon>Hexapoda</taxon>
        <taxon>Insecta</taxon>
        <taxon>Pterygota</taxon>
        <taxon>Neoptera</taxon>
        <taxon>Endopterygota</taxon>
        <taxon>Coleoptera</taxon>
        <taxon>Polyphaga</taxon>
        <taxon>Cucujiformia</taxon>
        <taxon>Coccinelloidea</taxon>
        <taxon>Coccinellidae</taxon>
        <taxon>Scymninae</taxon>
        <taxon>Scymnini</taxon>
        <taxon>Cryptolaemus</taxon>
    </lineage>
</organism>
<name>A0ABD2NZE5_9CUCU</name>
<gene>
    <name evidence="1" type="ORF">HHI36_018164</name>
</gene>
<dbReference type="EMBL" id="JABFTP020000165">
    <property type="protein sequence ID" value="KAL3283994.1"/>
    <property type="molecule type" value="Genomic_DNA"/>
</dbReference>
<comment type="caution">
    <text evidence="1">The sequence shown here is derived from an EMBL/GenBank/DDBJ whole genome shotgun (WGS) entry which is preliminary data.</text>
</comment>
<proteinExistence type="predicted"/>
<dbReference type="Proteomes" id="UP001516400">
    <property type="component" value="Unassembled WGS sequence"/>
</dbReference>
<sequence length="138" mass="15547">MIGLLNSEGGASLVRESGYRNLHHLGLKLDKTLCTLVNGDTFEVIGLMKTPIELMNKVHIVDVLVIINQLILGTDFWLAMNIVSNMFLDDIHVKRVLIEDASTDHQLRRLNDSVIQYFEKMGTGLGSITITEYDMMLE</sequence>
<dbReference type="AlphaFoldDB" id="A0ABD2NZE5"/>
<evidence type="ECO:0000313" key="2">
    <source>
        <dbReference type="Proteomes" id="UP001516400"/>
    </source>
</evidence>